<evidence type="ECO:0000313" key="3">
    <source>
        <dbReference type="RefSeq" id="XP_032153841.1"/>
    </source>
</evidence>
<evidence type="ECO:0000256" key="1">
    <source>
        <dbReference type="SAM" id="MobiDB-lite"/>
    </source>
</evidence>
<dbReference type="RefSeq" id="XP_032153841.1">
    <property type="nucleotide sequence ID" value="XM_032297950.1"/>
</dbReference>
<organism evidence="2 3">
    <name type="scientific">Sapajus apella</name>
    <name type="common">Brown-capped capuchin</name>
    <name type="synonym">Cebus apella</name>
    <dbReference type="NCBI Taxonomy" id="9515"/>
    <lineage>
        <taxon>Eukaryota</taxon>
        <taxon>Metazoa</taxon>
        <taxon>Chordata</taxon>
        <taxon>Craniata</taxon>
        <taxon>Vertebrata</taxon>
        <taxon>Euteleostomi</taxon>
        <taxon>Mammalia</taxon>
        <taxon>Eutheria</taxon>
        <taxon>Euarchontoglires</taxon>
        <taxon>Primates</taxon>
        <taxon>Haplorrhini</taxon>
        <taxon>Platyrrhini</taxon>
        <taxon>Cebidae</taxon>
        <taxon>Cebinae</taxon>
        <taxon>Sapajus</taxon>
    </lineage>
</organism>
<proteinExistence type="predicted"/>
<protein>
    <submittedName>
        <fullName evidence="3">Uncharacterized protein LOC116564692 isoform X2</fullName>
    </submittedName>
</protein>
<feature type="region of interest" description="Disordered" evidence="1">
    <location>
        <begin position="1"/>
        <end position="42"/>
    </location>
</feature>
<gene>
    <name evidence="3" type="primary">LOC116564692</name>
</gene>
<dbReference type="AlphaFoldDB" id="A0A6J3JFU2"/>
<feature type="compositionally biased region" description="Gly residues" evidence="1">
    <location>
        <begin position="28"/>
        <end position="39"/>
    </location>
</feature>
<dbReference type="Proteomes" id="UP000504640">
    <property type="component" value="Unplaced"/>
</dbReference>
<name>A0A6J3JFU2_SAPAP</name>
<keyword evidence="2" id="KW-1185">Reference proteome</keyword>
<dbReference type="GeneID" id="116564692"/>
<reference evidence="3" key="1">
    <citation type="submission" date="2025-08" db="UniProtKB">
        <authorList>
            <consortium name="RefSeq"/>
        </authorList>
    </citation>
    <scope>IDENTIFICATION</scope>
    <source>
        <tissue evidence="3">Blood</tissue>
    </source>
</reference>
<evidence type="ECO:0000313" key="2">
    <source>
        <dbReference type="Proteomes" id="UP000504640"/>
    </source>
</evidence>
<accession>A0A6J3JFU2</accession>
<sequence length="172" mass="18658">MGPGLRPAKARGLTRQTGSVARDRERLAGGGTSATGPGRGRAAVTGSCSLTAVGAPAARARCPEACFKICSRIPAFPPGQSVQPGLIQKRVIEVPEDRQLQNMIEVPEDRPLQNVIEVLEARWLQELDEVSGDRQLQEVDEVLADRQLQEVDAVPEDRQLKEVFEVLVDGQL</sequence>